<evidence type="ECO:0000313" key="11">
    <source>
        <dbReference type="EMBL" id="TMW65434.1"/>
    </source>
</evidence>
<keyword evidence="5" id="KW-0285">Flavoprotein</keyword>
<gene>
    <name evidence="11" type="ORF">Poli38472_008076</name>
</gene>
<name>A0A8K1CLU9_PYTOL</name>
<evidence type="ECO:0000256" key="5">
    <source>
        <dbReference type="ARBA" id="ARBA00022630"/>
    </source>
</evidence>
<dbReference type="PRINTS" id="PR00368">
    <property type="entry name" value="FADPNR"/>
</dbReference>
<evidence type="ECO:0000256" key="4">
    <source>
        <dbReference type="ARBA" id="ARBA00012173"/>
    </source>
</evidence>
<dbReference type="InterPro" id="IPR005288">
    <property type="entry name" value="NadB"/>
</dbReference>
<dbReference type="InterPro" id="IPR036188">
    <property type="entry name" value="FAD/NAD-bd_sf"/>
</dbReference>
<comment type="similarity">
    <text evidence="3">Belongs to the FAD-dependent oxidoreductase 2 family. NadB subfamily.</text>
</comment>
<feature type="domain" description="FAD-dependent oxidoreductase 2 FAD-binding" evidence="10">
    <location>
        <begin position="54"/>
        <end position="426"/>
    </location>
</feature>
<evidence type="ECO:0000256" key="9">
    <source>
        <dbReference type="ARBA" id="ARBA00050942"/>
    </source>
</evidence>
<dbReference type="GO" id="GO:0008734">
    <property type="term" value="F:L-aspartate oxidase activity"/>
    <property type="evidence" value="ECO:0007669"/>
    <property type="project" value="UniProtKB-EC"/>
</dbReference>
<keyword evidence="8" id="KW-0560">Oxidoreductase</keyword>
<dbReference type="PANTHER" id="PTHR42716">
    <property type="entry name" value="L-ASPARTATE OXIDASE"/>
    <property type="match status" value="1"/>
</dbReference>
<evidence type="ECO:0000256" key="7">
    <source>
        <dbReference type="ARBA" id="ARBA00022827"/>
    </source>
</evidence>
<dbReference type="Gene3D" id="1.20.58.100">
    <property type="entry name" value="Fumarate reductase/succinate dehydrogenase flavoprotein-like, C-terminal domain"/>
    <property type="match status" value="1"/>
</dbReference>
<comment type="pathway">
    <text evidence="2">Cofactor biosynthesis; NAD(+) biosynthesis; iminoaspartate from L-aspartate (oxidase route): step 1/1.</text>
</comment>
<protein>
    <recommendedName>
        <fullName evidence="4">L-aspartate oxidase</fullName>
        <ecNumber evidence="4">1.4.3.16</ecNumber>
    </recommendedName>
</protein>
<evidence type="ECO:0000256" key="1">
    <source>
        <dbReference type="ARBA" id="ARBA00001974"/>
    </source>
</evidence>
<dbReference type="InterPro" id="IPR027477">
    <property type="entry name" value="Succ_DH/fumarate_Rdtase_cat_sf"/>
</dbReference>
<keyword evidence="7" id="KW-0274">FAD</keyword>
<dbReference type="Proteomes" id="UP000794436">
    <property type="component" value="Unassembled WGS sequence"/>
</dbReference>
<dbReference type="InterPro" id="IPR003953">
    <property type="entry name" value="FAD-dep_OxRdtase_2_FAD-bd"/>
</dbReference>
<dbReference type="InterPro" id="IPR037099">
    <property type="entry name" value="Fum_R/Succ_DH_flav-like_C_sf"/>
</dbReference>
<evidence type="ECO:0000313" key="12">
    <source>
        <dbReference type="Proteomes" id="UP000794436"/>
    </source>
</evidence>
<dbReference type="Gene3D" id="3.50.50.60">
    <property type="entry name" value="FAD/NAD(P)-binding domain"/>
    <property type="match status" value="1"/>
</dbReference>
<dbReference type="AlphaFoldDB" id="A0A8K1CLU9"/>
<dbReference type="EC" id="1.4.3.16" evidence="4"/>
<dbReference type="EMBL" id="SPLM01000037">
    <property type="protein sequence ID" value="TMW65434.1"/>
    <property type="molecule type" value="Genomic_DNA"/>
</dbReference>
<dbReference type="Pfam" id="PF00890">
    <property type="entry name" value="FAD_binding_2"/>
    <property type="match status" value="1"/>
</dbReference>
<evidence type="ECO:0000256" key="3">
    <source>
        <dbReference type="ARBA" id="ARBA00008562"/>
    </source>
</evidence>
<keyword evidence="12" id="KW-1185">Reference proteome</keyword>
<organism evidence="11 12">
    <name type="scientific">Pythium oligandrum</name>
    <name type="common">Mycoparasitic fungus</name>
    <dbReference type="NCBI Taxonomy" id="41045"/>
    <lineage>
        <taxon>Eukaryota</taxon>
        <taxon>Sar</taxon>
        <taxon>Stramenopiles</taxon>
        <taxon>Oomycota</taxon>
        <taxon>Peronosporomycetes</taxon>
        <taxon>Pythiales</taxon>
        <taxon>Pythiaceae</taxon>
        <taxon>Pythium</taxon>
    </lineage>
</organism>
<dbReference type="SUPFAM" id="SSF46977">
    <property type="entry name" value="Succinate dehydrogenase/fumarate reductase flavoprotein C-terminal domain"/>
    <property type="match status" value="1"/>
</dbReference>
<dbReference type="FunFam" id="3.90.700.10:FF:000002">
    <property type="entry name" value="L-aspartate oxidase"/>
    <property type="match status" value="1"/>
</dbReference>
<comment type="cofactor">
    <cofactor evidence="1">
        <name>FAD</name>
        <dbReference type="ChEBI" id="CHEBI:57692"/>
    </cofactor>
</comment>
<dbReference type="Gene3D" id="3.90.700.10">
    <property type="entry name" value="Succinate dehydrogenase/fumarate reductase flavoprotein, catalytic domain"/>
    <property type="match status" value="1"/>
</dbReference>
<evidence type="ECO:0000256" key="2">
    <source>
        <dbReference type="ARBA" id="ARBA00004950"/>
    </source>
</evidence>
<evidence type="ECO:0000256" key="6">
    <source>
        <dbReference type="ARBA" id="ARBA00022642"/>
    </source>
</evidence>
<dbReference type="SUPFAM" id="SSF56425">
    <property type="entry name" value="Succinate dehydrogenase/fumarate reductase flavoprotein, catalytic domain"/>
    <property type="match status" value="1"/>
</dbReference>
<dbReference type="UniPathway" id="UPA00253">
    <property type="reaction ID" value="UER00326"/>
</dbReference>
<comment type="catalytic activity">
    <reaction evidence="9">
        <text>L-aspartate + O2 = iminosuccinate + H2O2</text>
        <dbReference type="Rhea" id="RHEA:25876"/>
        <dbReference type="ChEBI" id="CHEBI:15379"/>
        <dbReference type="ChEBI" id="CHEBI:16240"/>
        <dbReference type="ChEBI" id="CHEBI:29991"/>
        <dbReference type="ChEBI" id="CHEBI:77875"/>
        <dbReference type="EC" id="1.4.3.16"/>
    </reaction>
</comment>
<dbReference type="SUPFAM" id="SSF51905">
    <property type="entry name" value="FAD/NAD(P)-binding domain"/>
    <property type="match status" value="1"/>
</dbReference>
<accession>A0A8K1CLU9</accession>
<dbReference type="PANTHER" id="PTHR42716:SF2">
    <property type="entry name" value="L-ASPARTATE OXIDASE, CHLOROPLASTIC"/>
    <property type="match status" value="1"/>
</dbReference>
<dbReference type="OrthoDB" id="71672at2759"/>
<reference evidence="11" key="1">
    <citation type="submission" date="2019-03" db="EMBL/GenBank/DDBJ databases">
        <title>Long read genome sequence of the mycoparasitic Pythium oligandrum ATCC 38472 isolated from sugarbeet rhizosphere.</title>
        <authorList>
            <person name="Gaulin E."/>
        </authorList>
    </citation>
    <scope>NUCLEOTIDE SEQUENCE</scope>
    <source>
        <strain evidence="11">ATCC 38472_TT</strain>
    </source>
</reference>
<keyword evidence="6" id="KW-0662">Pyridine nucleotide biosynthesis</keyword>
<evidence type="ECO:0000256" key="8">
    <source>
        <dbReference type="ARBA" id="ARBA00023002"/>
    </source>
</evidence>
<dbReference type="NCBIfam" id="TIGR00551">
    <property type="entry name" value="nadB"/>
    <property type="match status" value="1"/>
</dbReference>
<comment type="caution">
    <text evidence="11">The sequence shown here is derived from an EMBL/GenBank/DDBJ whole genome shotgun (WGS) entry which is preliminary data.</text>
</comment>
<dbReference type="GO" id="GO:0009435">
    <property type="term" value="P:NAD+ biosynthetic process"/>
    <property type="evidence" value="ECO:0007669"/>
    <property type="project" value="UniProtKB-UniPathway"/>
</dbReference>
<proteinExistence type="inferred from homology"/>
<sequence>MTQLDVVRVQPVEFKDQVYSNALIPRRKISLSVARRRSSSASGVTFDTIDCAALIIGCGVAGNAAALRLANRGIKVTMISAADDPHNSATYWAQGGIIYKSPDDSPQLLASDVHRAGAGVCDDEAVQKLAVEGPTRVEELLLEVAKVPFTRDAKGGLALTLEASHNRARILYKADHTGQVIATSMVQAVREHPNIELLTGRSAFELVKNDKGDCIGALTVSKAGKVEHYRSAFTLLATGGVGDVYKNTSNPEGARGEGVALAARAGARLKNMQYVQFHPTTLYIPNERRFLLTEALRGEGAILRDRNGRAFAKDYHPAGELAPRDVVARMILAEMEKQGEPCMFLDISHEDSTWLQNRFPTIYKHGLARGMDMTKQAMPVVPAAHYHCGGVEVDLDGCTTVPGLYAAGEVSCTGVHGANRLASTSLLEGLVWGCASADHFLKNFRNVQSMGDAKEIDPFAGLLGFREASVKEVEELLQATQRIMWENVGPLRTVRGMAKAVEKLTQLEIKADKLYRECVVTRQSAGIRNAVRAAKEIAISALNSPVSVGTHYIIQDQ</sequence>
<evidence type="ECO:0000259" key="10">
    <source>
        <dbReference type="Pfam" id="PF00890"/>
    </source>
</evidence>